<protein>
    <submittedName>
        <fullName evidence="2">Uncharacterized protein</fullName>
    </submittedName>
</protein>
<reference evidence="2 3" key="1">
    <citation type="submission" date="2020-04" db="EMBL/GenBank/DDBJ databases">
        <authorList>
            <person name="De Canck E."/>
        </authorList>
    </citation>
    <scope>NUCLEOTIDE SEQUENCE [LARGE SCALE GENOMIC DNA]</scope>
    <source>
        <strain evidence="2 3">LMG 29542</strain>
    </source>
</reference>
<dbReference type="PANTHER" id="PTHR44809:SF1">
    <property type="entry name" value="PROTEIN O-MANNOSYL-TRANSFERASE TMTC1"/>
    <property type="match status" value="1"/>
</dbReference>
<proteinExistence type="predicted"/>
<dbReference type="InterPro" id="IPR019734">
    <property type="entry name" value="TPR_rpt"/>
</dbReference>
<dbReference type="EMBL" id="CADIKH010000003">
    <property type="protein sequence ID" value="CAB3749175.1"/>
    <property type="molecule type" value="Genomic_DNA"/>
</dbReference>
<evidence type="ECO:0000313" key="3">
    <source>
        <dbReference type="Proteomes" id="UP000494363"/>
    </source>
</evidence>
<name>A0A6J5D8D4_9BURK</name>
<dbReference type="InterPro" id="IPR011990">
    <property type="entry name" value="TPR-like_helical_dom_sf"/>
</dbReference>
<dbReference type="AlphaFoldDB" id="A0A6J5D8D4"/>
<dbReference type="SMART" id="SM00028">
    <property type="entry name" value="TPR"/>
    <property type="match status" value="2"/>
</dbReference>
<dbReference type="Pfam" id="PF13432">
    <property type="entry name" value="TPR_16"/>
    <property type="match status" value="1"/>
</dbReference>
<accession>A0A6J5D8D4</accession>
<sequence length="416" mass="46392">MTVIGKRPNMSTRLYRTVVRTPTRTRQASESELDEAITHNDTANDLRRAGRLQEAEQHYRIALRHWPDCPEIHANLADTFEALGRIDEAEASYRNAIKFNPELHEARFNLSLLLLSQGRYLEAWPLYEARGPLFQEHGTLPFPKWAGEALSGKSLLLLPEQGYGDTIQFVRYAPLLKALGVAQLTVACKPELGPLLRTVQGIDTVVTDPHELRVHDYWESLMSLPRHFGTTPQSIPAQIPYVGVFTQRMDRWKARLPDRALRVGLVWKGNPGHDNDAARSLPHFAELAPLLSADGVSFISLQTGDAELEVAASGHHQNIVCLGKDIVDFADTAAIVAQLNLVIAVDTAIVHLTGALGVACWLMLPKTGVDWRWHRTGAQSPWYPQDMYLFRQASGGWAEQIASVRSALDEIVRARG</sequence>
<feature type="repeat" description="TPR" evidence="1">
    <location>
        <begin position="70"/>
        <end position="103"/>
    </location>
</feature>
<dbReference type="Gene3D" id="3.40.50.2000">
    <property type="entry name" value="Glycogen Phosphorylase B"/>
    <property type="match status" value="1"/>
</dbReference>
<evidence type="ECO:0000313" key="2">
    <source>
        <dbReference type="EMBL" id="CAB3749175.1"/>
    </source>
</evidence>
<dbReference type="Gene3D" id="1.25.40.10">
    <property type="entry name" value="Tetratricopeptide repeat domain"/>
    <property type="match status" value="1"/>
</dbReference>
<dbReference type="PROSITE" id="PS50005">
    <property type="entry name" value="TPR"/>
    <property type="match status" value="1"/>
</dbReference>
<keyword evidence="1" id="KW-0802">TPR repeat</keyword>
<dbReference type="SUPFAM" id="SSF48452">
    <property type="entry name" value="TPR-like"/>
    <property type="match status" value="1"/>
</dbReference>
<dbReference type="InterPro" id="IPR052943">
    <property type="entry name" value="TMTC_O-mannosyl-trnsfr"/>
</dbReference>
<keyword evidence="3" id="KW-1185">Reference proteome</keyword>
<dbReference type="PANTHER" id="PTHR44809">
    <property type="match status" value="1"/>
</dbReference>
<dbReference type="SUPFAM" id="SSF53756">
    <property type="entry name" value="UDP-Glycosyltransferase/glycogen phosphorylase"/>
    <property type="match status" value="1"/>
</dbReference>
<evidence type="ECO:0000256" key="1">
    <source>
        <dbReference type="PROSITE-ProRule" id="PRU00339"/>
    </source>
</evidence>
<organism evidence="2 3">
    <name type="scientific">Paraburkholderia humisilvae</name>
    <dbReference type="NCBI Taxonomy" id="627669"/>
    <lineage>
        <taxon>Bacteria</taxon>
        <taxon>Pseudomonadati</taxon>
        <taxon>Pseudomonadota</taxon>
        <taxon>Betaproteobacteria</taxon>
        <taxon>Burkholderiales</taxon>
        <taxon>Burkholderiaceae</taxon>
        <taxon>Paraburkholderia</taxon>
    </lineage>
</organism>
<gene>
    <name evidence="2" type="ORF">LMG29542_00910</name>
</gene>
<dbReference type="Proteomes" id="UP000494363">
    <property type="component" value="Unassembled WGS sequence"/>
</dbReference>